<dbReference type="PANTHER" id="PTHR11113">
    <property type="entry name" value="N-ACETYLGLUCOSAMINE-6-PHOSPHATE DEACETYLASE"/>
    <property type="match status" value="1"/>
</dbReference>
<keyword evidence="10" id="KW-1185">Reference proteome</keyword>
<dbReference type="SUPFAM" id="SSF51338">
    <property type="entry name" value="Composite domain of metallo-dependent hydrolases"/>
    <property type="match status" value="1"/>
</dbReference>
<evidence type="ECO:0000256" key="2">
    <source>
        <dbReference type="ARBA" id="ARBA00022723"/>
    </source>
</evidence>
<evidence type="ECO:0000313" key="10">
    <source>
        <dbReference type="Proteomes" id="UP000076079"/>
    </source>
</evidence>
<feature type="binding site" evidence="7">
    <location>
        <position position="205"/>
    </location>
    <ligand>
        <name>Zn(2+)</name>
        <dbReference type="ChEBI" id="CHEBI:29105"/>
    </ligand>
</feature>
<dbReference type="InterPro" id="IPR003764">
    <property type="entry name" value="GlcNAc_6-P_deAcase"/>
</dbReference>
<evidence type="ECO:0000256" key="3">
    <source>
        <dbReference type="ARBA" id="ARBA00022801"/>
    </source>
</evidence>
<keyword evidence="2 7" id="KW-0479">Metal-binding</keyword>
<evidence type="ECO:0000256" key="4">
    <source>
        <dbReference type="ARBA" id="ARBA00023277"/>
    </source>
</evidence>
<gene>
    <name evidence="9" type="primary">nagA_1</name>
    <name evidence="9" type="ORF">LuPra_00740</name>
</gene>
<accession>A0A143PG81</accession>
<dbReference type="InterPro" id="IPR032466">
    <property type="entry name" value="Metal_Hydrolase"/>
</dbReference>
<feature type="domain" description="Amidohydrolase-related" evidence="8">
    <location>
        <begin position="44"/>
        <end position="389"/>
    </location>
</feature>
<comment type="similarity">
    <text evidence="1 5">Belongs to the metallo-dependent hydrolases superfamily. NagA family.</text>
</comment>
<dbReference type="InterPro" id="IPR011059">
    <property type="entry name" value="Metal-dep_hydrolase_composite"/>
</dbReference>
<evidence type="ECO:0000313" key="9">
    <source>
        <dbReference type="EMBL" id="AMY07567.1"/>
    </source>
</evidence>
<name>A0A143PG81_LUTPR</name>
<dbReference type="CDD" id="cd00854">
    <property type="entry name" value="NagA"/>
    <property type="match status" value="1"/>
</dbReference>
<dbReference type="GO" id="GO:0008448">
    <property type="term" value="F:N-acetylglucosamine-6-phosphate deacetylase activity"/>
    <property type="evidence" value="ECO:0007669"/>
    <property type="project" value="UniProtKB-EC"/>
</dbReference>
<dbReference type="EMBL" id="CP015136">
    <property type="protein sequence ID" value="AMY07567.1"/>
    <property type="molecule type" value="Genomic_DNA"/>
</dbReference>
<feature type="binding site" evidence="7">
    <location>
        <position position="226"/>
    </location>
    <ligand>
        <name>Zn(2+)</name>
        <dbReference type="ChEBI" id="CHEBI:29105"/>
    </ligand>
</feature>
<evidence type="ECO:0000256" key="7">
    <source>
        <dbReference type="PIRSR" id="PIRSR038994-3"/>
    </source>
</evidence>
<dbReference type="GO" id="GO:0006046">
    <property type="term" value="P:N-acetylglucosamine catabolic process"/>
    <property type="evidence" value="ECO:0007669"/>
    <property type="project" value="TreeGrafter"/>
</dbReference>
<comment type="cofactor">
    <cofactor evidence="7">
        <name>a divalent metal cation</name>
        <dbReference type="ChEBI" id="CHEBI:60240"/>
    </cofactor>
    <text evidence="7">Binds 1 divalent metal cation per subunit.</text>
</comment>
<dbReference type="AlphaFoldDB" id="A0A143PG81"/>
<dbReference type="GO" id="GO:0046872">
    <property type="term" value="F:metal ion binding"/>
    <property type="evidence" value="ECO:0007669"/>
    <property type="project" value="UniProtKB-KW"/>
</dbReference>
<dbReference type="STRING" id="1855912.LuPra_00740"/>
<proteinExistence type="inferred from homology"/>
<evidence type="ECO:0000256" key="6">
    <source>
        <dbReference type="PIRSR" id="PIRSR038994-1"/>
    </source>
</evidence>
<dbReference type="Pfam" id="PF01979">
    <property type="entry name" value="Amidohydro_1"/>
    <property type="match status" value="1"/>
</dbReference>
<feature type="binding site" evidence="7">
    <location>
        <position position="123"/>
    </location>
    <ligand>
        <name>Zn(2+)</name>
        <dbReference type="ChEBI" id="CHEBI:29105"/>
    </ligand>
</feature>
<dbReference type="Gene3D" id="3.20.20.140">
    <property type="entry name" value="Metal-dependent hydrolases"/>
    <property type="match status" value="1"/>
</dbReference>
<protein>
    <submittedName>
        <fullName evidence="9">N-acetylglucosamine-6-phosphate deacetylase</fullName>
        <ecNumber evidence="9">3.5.1.25</ecNumber>
    </submittedName>
</protein>
<dbReference type="Proteomes" id="UP000076079">
    <property type="component" value="Chromosome"/>
</dbReference>
<evidence type="ECO:0000259" key="8">
    <source>
        <dbReference type="Pfam" id="PF01979"/>
    </source>
</evidence>
<sequence length="396" mass="41082">MLIFDGASLVLPDRVLSPGRLVIDGDHIVEIGPGTEDGPMAGLWILPGFIDVHVHGVLGHDVQGSPGGVAAIAAQMPRFGCTSFTPTTFACPPATLAMVAKSVEAAMEARPADAARVLPAHLESNFMAPDYRGAQPLTALCLPPGAPADLAAPGTATGFTAQDIVGVITAHRDAIGTLTLAPELPEALALIRDLVSRGHAVSLGHSGATLEEARAGIEAGARRATHLFNRMPPLTHRAPGLIGAVLDDDRVTVELVCDGYHVHPVVMRAAIRAKRPERVMAITDGLAGAGLAEGARFEVDGRAVTVRAQACFLDDGTLAGSRLTMDRVFANLVEMVGVTPLDAAMMTANVQARTLGLSDRGRIAEGLLADLVVLDANWCVRQTLIGGAVVYANDAG</sequence>
<organism evidence="9 10">
    <name type="scientific">Luteitalea pratensis</name>
    <dbReference type="NCBI Taxonomy" id="1855912"/>
    <lineage>
        <taxon>Bacteria</taxon>
        <taxon>Pseudomonadati</taxon>
        <taxon>Acidobacteriota</taxon>
        <taxon>Vicinamibacteria</taxon>
        <taxon>Vicinamibacterales</taxon>
        <taxon>Vicinamibacteraceae</taxon>
        <taxon>Luteitalea</taxon>
    </lineage>
</organism>
<dbReference type="Gene3D" id="2.30.40.10">
    <property type="entry name" value="Urease, subunit C, domain 1"/>
    <property type="match status" value="1"/>
</dbReference>
<feature type="active site" description="Proton donor/acceptor" evidence="6">
    <location>
        <position position="284"/>
    </location>
</feature>
<dbReference type="OrthoDB" id="9776488at2"/>
<dbReference type="RefSeq" id="WP_110169507.1">
    <property type="nucleotide sequence ID" value="NZ_CP015136.1"/>
</dbReference>
<dbReference type="EC" id="3.5.1.25" evidence="9"/>
<keyword evidence="4 5" id="KW-0119">Carbohydrate metabolism</keyword>
<dbReference type="NCBIfam" id="TIGR00221">
    <property type="entry name" value="nagA"/>
    <property type="match status" value="1"/>
</dbReference>
<dbReference type="PANTHER" id="PTHR11113:SF14">
    <property type="entry name" value="N-ACETYLGLUCOSAMINE-6-PHOSPHATE DEACETYLASE"/>
    <property type="match status" value="1"/>
</dbReference>
<dbReference type="InterPro" id="IPR006680">
    <property type="entry name" value="Amidohydro-rel"/>
</dbReference>
<reference evidence="9 10" key="1">
    <citation type="journal article" date="2016" name="Genome Announc.">
        <title>First Complete Genome Sequence of a Subdivision 6 Acidobacterium Strain.</title>
        <authorList>
            <person name="Huang S."/>
            <person name="Vieira S."/>
            <person name="Bunk B."/>
            <person name="Riedel T."/>
            <person name="Sproer C."/>
            <person name="Overmann J."/>
        </authorList>
    </citation>
    <scope>NUCLEOTIDE SEQUENCE [LARGE SCALE GENOMIC DNA]</scope>
    <source>
        <strain evidence="10">DSM 100886 HEG_-6_39</strain>
    </source>
</reference>
<evidence type="ECO:0000256" key="5">
    <source>
        <dbReference type="PIRNR" id="PIRNR038994"/>
    </source>
</evidence>
<keyword evidence="3 5" id="KW-0378">Hydrolase</keyword>
<reference evidence="10" key="2">
    <citation type="submission" date="2016-04" db="EMBL/GenBank/DDBJ databases">
        <title>First Complete Genome Sequence of a Subdivision 6 Acidobacterium.</title>
        <authorList>
            <person name="Huang S."/>
            <person name="Vieira S."/>
            <person name="Bunk B."/>
            <person name="Riedel T."/>
            <person name="Sproeer C."/>
            <person name="Overmann J."/>
        </authorList>
    </citation>
    <scope>NUCLEOTIDE SEQUENCE [LARGE SCALE GENOMIC DNA]</scope>
    <source>
        <strain evidence="10">DSM 100886 HEG_-6_39</strain>
    </source>
</reference>
<dbReference type="PIRSF" id="PIRSF038994">
    <property type="entry name" value="NagA"/>
    <property type="match status" value="1"/>
</dbReference>
<dbReference type="KEGG" id="abac:LuPra_00740"/>
<dbReference type="SUPFAM" id="SSF51556">
    <property type="entry name" value="Metallo-dependent hydrolases"/>
    <property type="match status" value="1"/>
</dbReference>
<evidence type="ECO:0000256" key="1">
    <source>
        <dbReference type="ARBA" id="ARBA00010716"/>
    </source>
</evidence>